<evidence type="ECO:0000256" key="1">
    <source>
        <dbReference type="ARBA" id="ARBA00009437"/>
    </source>
</evidence>
<evidence type="ECO:0000256" key="4">
    <source>
        <dbReference type="ARBA" id="ARBA00023163"/>
    </source>
</evidence>
<evidence type="ECO:0000313" key="6">
    <source>
        <dbReference type="EMBL" id="NYS26492.1"/>
    </source>
</evidence>
<comment type="caution">
    <text evidence="6">The sequence shown here is derived from an EMBL/GenBank/DDBJ whole genome shotgun (WGS) entry which is preliminary data.</text>
</comment>
<comment type="similarity">
    <text evidence="1">Belongs to the LysR transcriptional regulatory family.</text>
</comment>
<proteinExistence type="inferred from homology"/>
<dbReference type="PRINTS" id="PR00039">
    <property type="entry name" value="HTHLYSR"/>
</dbReference>
<dbReference type="GO" id="GO:0005829">
    <property type="term" value="C:cytosol"/>
    <property type="evidence" value="ECO:0007669"/>
    <property type="project" value="TreeGrafter"/>
</dbReference>
<dbReference type="EMBL" id="JACBXS010000049">
    <property type="protein sequence ID" value="NYS26492.1"/>
    <property type="molecule type" value="Genomic_DNA"/>
</dbReference>
<name>A0A7Z0I2Q0_9RHOB</name>
<evidence type="ECO:0000313" key="7">
    <source>
        <dbReference type="Proteomes" id="UP000529417"/>
    </source>
</evidence>
<keyword evidence="2" id="KW-0805">Transcription regulation</keyword>
<dbReference type="InterPro" id="IPR036388">
    <property type="entry name" value="WH-like_DNA-bd_sf"/>
</dbReference>
<dbReference type="InterPro" id="IPR000847">
    <property type="entry name" value="LysR_HTH_N"/>
</dbReference>
<dbReference type="SUPFAM" id="SSF53850">
    <property type="entry name" value="Periplasmic binding protein-like II"/>
    <property type="match status" value="1"/>
</dbReference>
<organism evidence="6 7">
    <name type="scientific">Rhabdonatronobacter sediminivivens</name>
    <dbReference type="NCBI Taxonomy" id="2743469"/>
    <lineage>
        <taxon>Bacteria</taxon>
        <taxon>Pseudomonadati</taxon>
        <taxon>Pseudomonadota</taxon>
        <taxon>Alphaproteobacteria</taxon>
        <taxon>Rhodobacterales</taxon>
        <taxon>Paracoccaceae</taxon>
        <taxon>Rhabdonatronobacter</taxon>
    </lineage>
</organism>
<dbReference type="InterPro" id="IPR036390">
    <property type="entry name" value="WH_DNA-bd_sf"/>
</dbReference>
<dbReference type="Pfam" id="PF00126">
    <property type="entry name" value="HTH_1"/>
    <property type="match status" value="1"/>
</dbReference>
<dbReference type="SUPFAM" id="SSF46785">
    <property type="entry name" value="Winged helix' DNA-binding domain"/>
    <property type="match status" value="1"/>
</dbReference>
<dbReference type="PROSITE" id="PS50931">
    <property type="entry name" value="HTH_LYSR"/>
    <property type="match status" value="1"/>
</dbReference>
<dbReference type="RefSeq" id="WP_179907288.1">
    <property type="nucleotide sequence ID" value="NZ_JACBXS010000049.1"/>
</dbReference>
<evidence type="ECO:0000259" key="5">
    <source>
        <dbReference type="PROSITE" id="PS50931"/>
    </source>
</evidence>
<protein>
    <submittedName>
        <fullName evidence="6">LysR family transcriptional regulator</fullName>
    </submittedName>
</protein>
<keyword evidence="7" id="KW-1185">Reference proteome</keyword>
<evidence type="ECO:0000256" key="3">
    <source>
        <dbReference type="ARBA" id="ARBA00023125"/>
    </source>
</evidence>
<evidence type="ECO:0000256" key="2">
    <source>
        <dbReference type="ARBA" id="ARBA00023015"/>
    </source>
</evidence>
<sequence>MTAPNDADRLTRDLDWNLLRSFVVMAEARSITDAAQRLALTQPSVSTALKKLEDRIGKRLIDRAPGRYELTRAGALLYGEAVEIHGAVHRLSTLMRDMTDEVKGHVRIAVASHVVCPLFDQVLAEFHARHPSATLSISVLGSSAALASVSARTASFAICLVHRRDPKIEYLRLYREFFGLFCGPPHPLYGRTGLQQNDLAGHSAVSFETDRLHDALRSVTMLRAQSELNEQITGTSSHLEEVRRMMIAGLGIGPLPLHVVARDVEDGLLWRLPPYVDPPAIDVHLAWNPKATLNRAESALLEALKDKIRSVPMHARTYGLGAEDQAAAPPGS</sequence>
<reference evidence="6 7" key="1">
    <citation type="journal article" date="2000" name="Arch. Microbiol.">
        <title>Rhodobaca bogoriensis gen. nov. and sp. nov., an alkaliphilic purple nonsulfur bacterium from African Rift Valley soda lakes.</title>
        <authorList>
            <person name="Milford A.D."/>
            <person name="Achenbach L.A."/>
            <person name="Jung D.O."/>
            <person name="Madigan M.T."/>
        </authorList>
    </citation>
    <scope>NUCLEOTIDE SEQUENCE [LARGE SCALE GENOMIC DNA]</scope>
    <source>
        <strain evidence="6 7">2376</strain>
    </source>
</reference>
<dbReference type="GO" id="GO:0003700">
    <property type="term" value="F:DNA-binding transcription factor activity"/>
    <property type="evidence" value="ECO:0007669"/>
    <property type="project" value="InterPro"/>
</dbReference>
<dbReference type="AlphaFoldDB" id="A0A7Z0I2Q0"/>
<keyword evidence="3" id="KW-0238">DNA-binding</keyword>
<accession>A0A7Z0I2Q0</accession>
<dbReference type="Gene3D" id="1.10.10.10">
    <property type="entry name" value="Winged helix-like DNA-binding domain superfamily/Winged helix DNA-binding domain"/>
    <property type="match status" value="1"/>
</dbReference>
<dbReference type="InterPro" id="IPR050950">
    <property type="entry name" value="HTH-type_LysR_regulators"/>
</dbReference>
<keyword evidence="4" id="KW-0804">Transcription</keyword>
<dbReference type="InterPro" id="IPR005119">
    <property type="entry name" value="LysR_subst-bd"/>
</dbReference>
<dbReference type="CDD" id="cd05466">
    <property type="entry name" value="PBP2_LTTR_substrate"/>
    <property type="match status" value="1"/>
</dbReference>
<feature type="domain" description="HTH lysR-type" evidence="5">
    <location>
        <begin position="14"/>
        <end position="71"/>
    </location>
</feature>
<dbReference type="Proteomes" id="UP000529417">
    <property type="component" value="Unassembled WGS sequence"/>
</dbReference>
<gene>
    <name evidence="6" type="ORF">HUK65_16020</name>
</gene>
<dbReference type="Pfam" id="PF03466">
    <property type="entry name" value="LysR_substrate"/>
    <property type="match status" value="1"/>
</dbReference>
<dbReference type="GO" id="GO:0003677">
    <property type="term" value="F:DNA binding"/>
    <property type="evidence" value="ECO:0007669"/>
    <property type="project" value="UniProtKB-KW"/>
</dbReference>
<dbReference type="PANTHER" id="PTHR30419:SF8">
    <property type="entry name" value="NITROGEN ASSIMILATION TRANSCRIPTIONAL ACTIVATOR-RELATED"/>
    <property type="match status" value="1"/>
</dbReference>
<dbReference type="PANTHER" id="PTHR30419">
    <property type="entry name" value="HTH-TYPE TRANSCRIPTIONAL REGULATOR YBHD"/>
    <property type="match status" value="1"/>
</dbReference>
<dbReference type="Gene3D" id="3.40.190.10">
    <property type="entry name" value="Periplasmic binding protein-like II"/>
    <property type="match status" value="2"/>
</dbReference>